<comment type="caution">
    <text evidence="1">The sequence shown here is derived from an EMBL/GenBank/DDBJ whole genome shotgun (WGS) entry which is preliminary data.</text>
</comment>
<dbReference type="Pfam" id="PF19953">
    <property type="entry name" value="EACC1"/>
    <property type="match status" value="1"/>
</dbReference>
<keyword evidence="2" id="KW-1185">Reference proteome</keyword>
<proteinExistence type="predicted"/>
<dbReference type="AlphaFoldDB" id="A0A6L5GBH5"/>
<evidence type="ECO:0000313" key="1">
    <source>
        <dbReference type="EMBL" id="MQM27039.1"/>
    </source>
</evidence>
<reference evidence="1 2" key="1">
    <citation type="submission" date="2019-10" db="EMBL/GenBank/DDBJ databases">
        <title>Glycomyces albidus sp. nov., a novel actinomycete isolated from rhizosphere soil of wheat (Triticum aestivum L.).</title>
        <authorList>
            <person name="Qian L."/>
        </authorList>
    </citation>
    <scope>NUCLEOTIDE SEQUENCE [LARGE SCALE GENOMIC DNA]</scope>
    <source>
        <strain evidence="1 2">NEAU-7082</strain>
    </source>
</reference>
<accession>A0A6L5GBH5</accession>
<dbReference type="Proteomes" id="UP000477750">
    <property type="component" value="Unassembled WGS sequence"/>
</dbReference>
<protein>
    <submittedName>
        <fullName evidence="1">Uncharacterized protein</fullName>
    </submittedName>
</protein>
<dbReference type="EMBL" id="WIAO01000019">
    <property type="protein sequence ID" value="MQM27039.1"/>
    <property type="molecule type" value="Genomic_DNA"/>
</dbReference>
<dbReference type="InterPro" id="IPR045428">
    <property type="entry name" value="EACC1"/>
</dbReference>
<name>A0A6L5GBH5_9ACTN</name>
<sequence length="118" mass="12677">MPDSDQLAISGDPAEVRELLAMLRRDAELRAARPELVVPEPVSGQLGGVADTITALVTNDAVLSAATTTVGVWLGARIRPTRIRVKRGETEVEVETVSGKRAETYARELLDKLSEPGE</sequence>
<organism evidence="1 2">
    <name type="scientific">Glycomyces albidus</name>
    <dbReference type="NCBI Taxonomy" id="2656774"/>
    <lineage>
        <taxon>Bacteria</taxon>
        <taxon>Bacillati</taxon>
        <taxon>Actinomycetota</taxon>
        <taxon>Actinomycetes</taxon>
        <taxon>Glycomycetales</taxon>
        <taxon>Glycomycetaceae</taxon>
        <taxon>Glycomyces</taxon>
    </lineage>
</organism>
<dbReference type="RefSeq" id="WP_153026183.1">
    <property type="nucleotide sequence ID" value="NZ_WIAO01000019.1"/>
</dbReference>
<evidence type="ECO:0000313" key="2">
    <source>
        <dbReference type="Proteomes" id="UP000477750"/>
    </source>
</evidence>
<gene>
    <name evidence="1" type="ORF">GFD30_15875</name>
</gene>